<dbReference type="InterPro" id="IPR032013">
    <property type="entry name" value="DUF4795"/>
</dbReference>
<organism evidence="3 4">
    <name type="scientific">Electrophorus voltai</name>
    <dbReference type="NCBI Taxonomy" id="2609070"/>
    <lineage>
        <taxon>Eukaryota</taxon>
        <taxon>Metazoa</taxon>
        <taxon>Chordata</taxon>
        <taxon>Craniata</taxon>
        <taxon>Vertebrata</taxon>
        <taxon>Euteleostomi</taxon>
        <taxon>Actinopterygii</taxon>
        <taxon>Neopterygii</taxon>
        <taxon>Teleostei</taxon>
        <taxon>Ostariophysi</taxon>
        <taxon>Gymnotiformes</taxon>
        <taxon>Gymnotoidei</taxon>
        <taxon>Gymnotidae</taxon>
        <taxon>Electrophorus</taxon>
    </lineage>
</organism>
<dbReference type="PANTHER" id="PTHR47080">
    <property type="entry name" value="CHROMOSOME 16 OPEN READING FRAME 96"/>
    <property type="match status" value="1"/>
</dbReference>
<evidence type="ECO:0000259" key="2">
    <source>
        <dbReference type="Pfam" id="PF16043"/>
    </source>
</evidence>
<feature type="domain" description="DUF4795" evidence="2">
    <location>
        <begin position="950"/>
        <end position="1154"/>
    </location>
</feature>
<dbReference type="PANTHER" id="PTHR47080:SF2">
    <property type="entry name" value="GLUTAMINE-RICH PROTEIN 2"/>
    <property type="match status" value="1"/>
</dbReference>
<protein>
    <recommendedName>
        <fullName evidence="2">DUF4795 domain-containing protein</fullName>
    </recommendedName>
</protein>
<evidence type="ECO:0000256" key="1">
    <source>
        <dbReference type="SAM" id="Coils"/>
    </source>
</evidence>
<feature type="domain" description="DUF4795" evidence="2">
    <location>
        <begin position="470"/>
        <end position="674"/>
    </location>
</feature>
<feature type="coiled-coil region" evidence="1">
    <location>
        <begin position="712"/>
        <end position="774"/>
    </location>
</feature>
<sequence length="1267" mass="143995">MTASIRLFDLVNLSIGTPEIGAVNFNALHTLLHAILEHLKIQNVTAEWREPDEGHDPRGALATKTTLSGERPNIYHHMEDRLRHLENKINALERFPSGQELLSRTASGSTTSVNDMWQLMQLRRKVEANEEGVSKCMELMQDILKEMQELKETRDNMKKEVRVLQNQLNKIDLDNLADRISVVKQYFHKLEDLENSMREFKENMALYPHPEELSQCVTWEVMQATLVNDRQKIKELNDSITCNGLPVTPCEVSIPLTPRVSPTVDLHGVANSSGSTGPDLGGSHEVPLLQLPMSWISRGAERYPETVGALREIGQLQERHKRLEAHVEHLEGGKADQAQVQQLREMLSDMGMVLLPGQRHKEQGLYDLFCCLGERDMHANILEQVNCLKTLVDTVIADREKLGSLRSMLEDMMTSSSMLTWSLQQEMSDTNQGQQGETLTQGHCWGQGSLGGLSGQAGPTTPSSMVDMSRKSAELMSDVQGAILHLQVECEKLQSTTSQLMEANIQKQSHIDHLYKAMEKLEEKKADREVVETEIGIKADKRALETKVSRMQFDTMTEQLNGMFQELLSKVTGHEQDWHKVIEKISKEMESKLNRIELDPLKKQLEDRWRSINKQLQTQPAPIHDDAAGFRRQLLTRFHCISCDRPVDMLTPGPHLITLPSPPGFPSHKTNRPYTTHRCYSRLQHISHLMQTEEYSQAKSTPGLQVQCMALMQDLLKEIQELKETRDNLKKEVIALQNELNQIVDQFTDRISVVEQYFHQVEDLVNSMRELKEKVALYPHPEVFSQCVTWEVMQATLVNDRQKIKKELTNSITGTGPLVTPCEVSIPSTPRVSPTVDLHGMANSSGSTGPDLGGSHEVPLLQLPMSWISRGAEHYPETVDALREIGQLQERHKRLEARVEHLEGGKADQAHVQQLREILSDMGEKDMPENMLERVNHVKSLVDTVIADRKKSSELMSDVQGAILQLQVECEKLHSTTSQLMEAHLQKQSHINHLFKTMEELEEKKADREVVETEIGIKADKHALETKVSRMQFDTMTEQLNGMFQELLSKVTGHEQDWHKVIEKISKEMESKLNRIELDPLKKQLEDRWRSINKQLQTQPAPVHDDAAGFRRQLLARFHCISCDRPVDILTPGPHLVTLPSPPGLPSHKTNRPYTIYEMEQMRHHSRSERIPEMTEYGYLALSRSCGGSHTLTFANRRYSRLQHITHLIQTEEDSQVMSSPGLQVQQTTTRAKTGQAAISRKRAPVRTLVTGLFLGLRVPRHTAATQ</sequence>
<dbReference type="AlphaFoldDB" id="A0AAD8ZGW8"/>
<proteinExistence type="predicted"/>
<evidence type="ECO:0000313" key="4">
    <source>
        <dbReference type="Proteomes" id="UP001239994"/>
    </source>
</evidence>
<dbReference type="Proteomes" id="UP001239994">
    <property type="component" value="Unassembled WGS sequence"/>
</dbReference>
<feature type="non-terminal residue" evidence="3">
    <location>
        <position position="1267"/>
    </location>
</feature>
<dbReference type="Pfam" id="PF16043">
    <property type="entry name" value="DUF4795"/>
    <property type="match status" value="2"/>
</dbReference>
<dbReference type="EMBL" id="JAROKS010000012">
    <property type="protein sequence ID" value="KAK1799199.1"/>
    <property type="molecule type" value="Genomic_DNA"/>
</dbReference>
<name>A0AAD8ZGW8_9TELE</name>
<accession>A0AAD8ZGW8</accession>
<feature type="coiled-coil region" evidence="1">
    <location>
        <begin position="133"/>
        <end position="203"/>
    </location>
</feature>
<keyword evidence="1" id="KW-0175">Coiled coil</keyword>
<keyword evidence="4" id="KW-1185">Reference proteome</keyword>
<evidence type="ECO:0000313" key="3">
    <source>
        <dbReference type="EMBL" id="KAK1799199.1"/>
    </source>
</evidence>
<reference evidence="3" key="1">
    <citation type="submission" date="2023-03" db="EMBL/GenBank/DDBJ databases">
        <title>Electrophorus voltai genome.</title>
        <authorList>
            <person name="Bian C."/>
        </authorList>
    </citation>
    <scope>NUCLEOTIDE SEQUENCE</scope>
    <source>
        <strain evidence="3">CB-2022</strain>
        <tissue evidence="3">Muscle</tissue>
    </source>
</reference>
<feature type="coiled-coil region" evidence="1">
    <location>
        <begin position="878"/>
        <end position="905"/>
    </location>
</feature>
<comment type="caution">
    <text evidence="3">The sequence shown here is derived from an EMBL/GenBank/DDBJ whole genome shotgun (WGS) entry which is preliminary data.</text>
</comment>
<gene>
    <name evidence="3" type="ORF">P4O66_007454</name>
</gene>